<keyword evidence="1" id="KW-0175">Coiled coil</keyword>
<reference evidence="2 3" key="1">
    <citation type="submission" date="2017-11" db="EMBL/GenBank/DDBJ databases">
        <title>Genome sequence of Entomoplasma luminosum PIMN-1 (ATCC 49195).</title>
        <authorList>
            <person name="Lo W.-S."/>
            <person name="Gasparich G.E."/>
            <person name="Kuo C.-H."/>
        </authorList>
    </citation>
    <scope>NUCLEOTIDE SEQUENCE [LARGE SCALE GENOMIC DNA]</scope>
    <source>
        <strain evidence="2 3">PIMN-1</strain>
    </source>
</reference>
<organism evidence="2 3">
    <name type="scientific">Williamsoniiplasma luminosum</name>
    <dbReference type="NCBI Taxonomy" id="214888"/>
    <lineage>
        <taxon>Bacteria</taxon>
        <taxon>Bacillati</taxon>
        <taxon>Mycoplasmatota</taxon>
        <taxon>Mollicutes</taxon>
        <taxon>Entomoplasmatales</taxon>
        <taxon>Williamsoniiplasma</taxon>
    </lineage>
</organism>
<feature type="coiled-coil region" evidence="1">
    <location>
        <begin position="47"/>
        <end position="74"/>
    </location>
</feature>
<evidence type="ECO:0000313" key="3">
    <source>
        <dbReference type="Proteomes" id="UP000232063"/>
    </source>
</evidence>
<proteinExistence type="predicted"/>
<evidence type="ECO:0000256" key="1">
    <source>
        <dbReference type="SAM" id="Coils"/>
    </source>
</evidence>
<sequence length="76" mass="8988">MWNSLINNNIGLAKELRAERKEIKKWLTKNDTPTLWYSGGKEHRAQIIAMEKLYEEKGKELQKLNQEITDENKESN</sequence>
<keyword evidence="3" id="KW-1185">Reference proteome</keyword>
<dbReference type="EMBL" id="CP024963">
    <property type="protein sequence ID" value="ATZ17256.1"/>
    <property type="molecule type" value="Genomic_DNA"/>
</dbReference>
<name>A0A2K8NUN7_9MOLU</name>
<protein>
    <submittedName>
        <fullName evidence="2">Uncharacterized protein</fullName>
    </submittedName>
</protein>
<dbReference type="RefSeq" id="WP_025734682.1">
    <property type="nucleotide sequence ID" value="NZ_CP024963.1"/>
</dbReference>
<dbReference type="Proteomes" id="UP000232063">
    <property type="component" value="Chromosome"/>
</dbReference>
<dbReference type="KEGG" id="elj:ELUMI_v1c05320"/>
<accession>A0A2K8NUN7</accession>
<dbReference type="AlphaFoldDB" id="A0A2K8NUN7"/>
<gene>
    <name evidence="2" type="ORF">ELUMI_v1c05320</name>
</gene>
<evidence type="ECO:0000313" key="2">
    <source>
        <dbReference type="EMBL" id="ATZ17256.1"/>
    </source>
</evidence>